<dbReference type="Proteomes" id="UP001472677">
    <property type="component" value="Unassembled WGS sequence"/>
</dbReference>
<dbReference type="Pfam" id="PF03108">
    <property type="entry name" value="DBD_Tnp_Mut"/>
    <property type="match status" value="1"/>
</dbReference>
<sequence>MAEVECDNESEVEGAHGIEDDDAYSINIGYLSDGEGDEELQAAKDNLRVGIENTHENDSDDYDIDENESSLASSDEEEDEATLRRKKFPKYNRNSESPQFCLGMLFTYGKEFKDAIYKYSRCNRRELKIMKNEPKRISVKCITSAKCPWRIYASTNRCRRAKNLVTSRLAGSCKEEFALLWDYADELRAKNPGSTINMEPIADGEAILLLRHLSYGEEPKDFRKNGLQRTLNRNPNQKPKVGKMKRTNT</sequence>
<name>A0ABR2GDQ2_9ROSI</name>
<dbReference type="InterPro" id="IPR004332">
    <property type="entry name" value="Transposase_MuDR"/>
</dbReference>
<evidence type="ECO:0000256" key="1">
    <source>
        <dbReference type="SAM" id="MobiDB-lite"/>
    </source>
</evidence>
<feature type="region of interest" description="Disordered" evidence="1">
    <location>
        <begin position="1"/>
        <end position="20"/>
    </location>
</feature>
<gene>
    <name evidence="3" type="ORF">V6N12_050902</name>
</gene>
<feature type="region of interest" description="Disordered" evidence="1">
    <location>
        <begin position="221"/>
        <end position="249"/>
    </location>
</feature>
<feature type="compositionally biased region" description="Acidic residues" evidence="1">
    <location>
        <begin position="58"/>
        <end position="80"/>
    </location>
</feature>
<comment type="caution">
    <text evidence="3">The sequence shown here is derived from an EMBL/GenBank/DDBJ whole genome shotgun (WGS) entry which is preliminary data.</text>
</comment>
<feature type="domain" description="Transposase MuDR plant" evidence="2">
    <location>
        <begin position="101"/>
        <end position="156"/>
    </location>
</feature>
<protein>
    <recommendedName>
        <fullName evidence="2">Transposase MuDR plant domain-containing protein</fullName>
    </recommendedName>
</protein>
<proteinExistence type="predicted"/>
<feature type="compositionally biased region" description="Polar residues" evidence="1">
    <location>
        <begin position="227"/>
        <end position="237"/>
    </location>
</feature>
<feature type="compositionally biased region" description="Basic residues" evidence="1">
    <location>
        <begin position="240"/>
        <end position="249"/>
    </location>
</feature>
<evidence type="ECO:0000313" key="4">
    <source>
        <dbReference type="Proteomes" id="UP001472677"/>
    </source>
</evidence>
<feature type="compositionally biased region" description="Basic and acidic residues" evidence="1">
    <location>
        <begin position="48"/>
        <end position="57"/>
    </location>
</feature>
<dbReference type="EMBL" id="JBBPBM010000001">
    <property type="protein sequence ID" value="KAK8601057.1"/>
    <property type="molecule type" value="Genomic_DNA"/>
</dbReference>
<keyword evidence="4" id="KW-1185">Reference proteome</keyword>
<accession>A0ABR2GDQ2</accession>
<evidence type="ECO:0000259" key="2">
    <source>
        <dbReference type="Pfam" id="PF03108"/>
    </source>
</evidence>
<feature type="compositionally biased region" description="Acidic residues" evidence="1">
    <location>
        <begin position="1"/>
        <end position="12"/>
    </location>
</feature>
<reference evidence="3 4" key="1">
    <citation type="journal article" date="2024" name="G3 (Bethesda)">
        <title>Genome assembly of Hibiscus sabdariffa L. provides insights into metabolisms of medicinal natural products.</title>
        <authorList>
            <person name="Kim T."/>
        </authorList>
    </citation>
    <scope>NUCLEOTIDE SEQUENCE [LARGE SCALE GENOMIC DNA]</scope>
    <source>
        <strain evidence="3">TK-2024</strain>
        <tissue evidence="3">Old leaves</tissue>
    </source>
</reference>
<feature type="region of interest" description="Disordered" evidence="1">
    <location>
        <begin position="48"/>
        <end position="86"/>
    </location>
</feature>
<organism evidence="3 4">
    <name type="scientific">Hibiscus sabdariffa</name>
    <name type="common">roselle</name>
    <dbReference type="NCBI Taxonomy" id="183260"/>
    <lineage>
        <taxon>Eukaryota</taxon>
        <taxon>Viridiplantae</taxon>
        <taxon>Streptophyta</taxon>
        <taxon>Embryophyta</taxon>
        <taxon>Tracheophyta</taxon>
        <taxon>Spermatophyta</taxon>
        <taxon>Magnoliopsida</taxon>
        <taxon>eudicotyledons</taxon>
        <taxon>Gunneridae</taxon>
        <taxon>Pentapetalae</taxon>
        <taxon>rosids</taxon>
        <taxon>malvids</taxon>
        <taxon>Malvales</taxon>
        <taxon>Malvaceae</taxon>
        <taxon>Malvoideae</taxon>
        <taxon>Hibiscus</taxon>
    </lineage>
</organism>
<evidence type="ECO:0000313" key="3">
    <source>
        <dbReference type="EMBL" id="KAK8601057.1"/>
    </source>
</evidence>